<protein>
    <submittedName>
        <fullName evidence="1">Uncharacterized protein</fullName>
    </submittedName>
</protein>
<accession>Q892Q5</accession>
<organism evidence="1 2">
    <name type="scientific">Clostridium tetani (strain Massachusetts / E88)</name>
    <dbReference type="NCBI Taxonomy" id="212717"/>
    <lineage>
        <taxon>Bacteria</taxon>
        <taxon>Bacillati</taxon>
        <taxon>Bacillota</taxon>
        <taxon>Clostridia</taxon>
        <taxon>Eubacteriales</taxon>
        <taxon>Clostridiaceae</taxon>
        <taxon>Clostridium</taxon>
    </lineage>
</organism>
<name>Q892Q5_CLOTE</name>
<proteinExistence type="predicted"/>
<gene>
    <name evidence="1" type="ordered locus">CTC_02036</name>
</gene>
<dbReference type="STRING" id="212717.CTC_02036"/>
<sequence length="121" mass="14106">MFFMKHKRIAFILSTFFIIVVLGFLQVSNTTPNSIKKGSSFKVYMSKKPFDIKIQLSKYTFHLNKDIAVSTKEKIVNSSIVDKIKENNKIHNINKEIITTFNENTLMIDEALKNIHYLFTK</sequence>
<dbReference type="EMBL" id="AE015927">
    <property type="protein sequence ID" value="AAO36539.1"/>
    <property type="molecule type" value="Genomic_DNA"/>
</dbReference>
<reference evidence="1 2" key="1">
    <citation type="journal article" date="2003" name="Proc. Natl. Acad. Sci. U.S.A.">
        <title>The genome sequence of Clostridium tetani, the causative agent of tetanus disease.</title>
        <authorList>
            <person name="Brueggemann H."/>
            <person name="Baumer S."/>
            <person name="Fricke W.F."/>
            <person name="Wiezer A."/>
            <person name="Liesegang H."/>
            <person name="Decker I."/>
            <person name="Herzberg C."/>
            <person name="Martinez-Arias R."/>
            <person name="Merkl R."/>
            <person name="Henne A."/>
            <person name="Gottschalk G."/>
        </authorList>
    </citation>
    <scope>NUCLEOTIDE SEQUENCE [LARGE SCALE GENOMIC DNA]</scope>
    <source>
        <strain evidence="2">Massachusetts / E88</strain>
    </source>
</reference>
<dbReference type="KEGG" id="ctc:CTC_02036"/>
<evidence type="ECO:0000313" key="1">
    <source>
        <dbReference type="EMBL" id="AAO36539.1"/>
    </source>
</evidence>
<keyword evidence="2" id="KW-1185">Reference proteome</keyword>
<evidence type="ECO:0000313" key="2">
    <source>
        <dbReference type="Proteomes" id="UP000001412"/>
    </source>
</evidence>
<dbReference type="AlphaFoldDB" id="Q892Q5"/>
<dbReference type="HOGENOM" id="CLU_2069071_0_0_9"/>
<dbReference type="Proteomes" id="UP000001412">
    <property type="component" value="Chromosome"/>
</dbReference>